<evidence type="ECO:0000313" key="2">
    <source>
        <dbReference type="EMBL" id="OGL87257.1"/>
    </source>
</evidence>
<dbReference type="Proteomes" id="UP000178723">
    <property type="component" value="Unassembled WGS sequence"/>
</dbReference>
<dbReference type="AlphaFoldDB" id="A0A1F7VB71"/>
<feature type="transmembrane region" description="Helical" evidence="1">
    <location>
        <begin position="12"/>
        <end position="31"/>
    </location>
</feature>
<feature type="transmembrane region" description="Helical" evidence="1">
    <location>
        <begin position="37"/>
        <end position="56"/>
    </location>
</feature>
<dbReference type="STRING" id="1802407.A3I40_00965"/>
<sequence length="135" mass="15251">MNQFTEMIKQLLWLFFLVAFFVFYVAYHEALENLTKTAVIIIGLTAIIFGGWSSVYKYHRQTKHGAGIGEDEAKTCLRWSPWAELQYDLLGWSMFIVIITLAFISSSGLTVTSLAQAVVALITFFAGKKLFVGRL</sequence>
<organism evidence="2 3">
    <name type="scientific">Candidatus Uhrbacteria bacterium RIFCSPLOWO2_02_FULL_48_12</name>
    <dbReference type="NCBI Taxonomy" id="1802407"/>
    <lineage>
        <taxon>Bacteria</taxon>
        <taxon>Candidatus Uhriibacteriota</taxon>
    </lineage>
</organism>
<accession>A0A1F7VB71</accession>
<feature type="transmembrane region" description="Helical" evidence="1">
    <location>
        <begin position="114"/>
        <end position="132"/>
    </location>
</feature>
<evidence type="ECO:0000256" key="1">
    <source>
        <dbReference type="SAM" id="Phobius"/>
    </source>
</evidence>
<gene>
    <name evidence="2" type="ORF">A3I40_00965</name>
</gene>
<keyword evidence="1" id="KW-1133">Transmembrane helix</keyword>
<comment type="caution">
    <text evidence="2">The sequence shown here is derived from an EMBL/GenBank/DDBJ whole genome shotgun (WGS) entry which is preliminary data.</text>
</comment>
<keyword evidence="1" id="KW-0812">Transmembrane</keyword>
<evidence type="ECO:0008006" key="4">
    <source>
        <dbReference type="Google" id="ProtNLM"/>
    </source>
</evidence>
<dbReference type="EMBL" id="MGEP01000026">
    <property type="protein sequence ID" value="OGL87257.1"/>
    <property type="molecule type" value="Genomic_DNA"/>
</dbReference>
<name>A0A1F7VB71_9BACT</name>
<evidence type="ECO:0000313" key="3">
    <source>
        <dbReference type="Proteomes" id="UP000178723"/>
    </source>
</evidence>
<reference evidence="2 3" key="1">
    <citation type="journal article" date="2016" name="Nat. Commun.">
        <title>Thousands of microbial genomes shed light on interconnected biogeochemical processes in an aquifer system.</title>
        <authorList>
            <person name="Anantharaman K."/>
            <person name="Brown C.T."/>
            <person name="Hug L.A."/>
            <person name="Sharon I."/>
            <person name="Castelle C.J."/>
            <person name="Probst A.J."/>
            <person name="Thomas B.C."/>
            <person name="Singh A."/>
            <person name="Wilkins M.J."/>
            <person name="Karaoz U."/>
            <person name="Brodie E.L."/>
            <person name="Williams K.H."/>
            <person name="Hubbard S.S."/>
            <person name="Banfield J.F."/>
        </authorList>
    </citation>
    <scope>NUCLEOTIDE SEQUENCE [LARGE SCALE GENOMIC DNA]</scope>
</reference>
<protein>
    <recommendedName>
        <fullName evidence="4">DUF2178 domain-containing protein</fullName>
    </recommendedName>
</protein>
<keyword evidence="1" id="KW-0472">Membrane</keyword>
<proteinExistence type="predicted"/>
<feature type="transmembrane region" description="Helical" evidence="1">
    <location>
        <begin position="89"/>
        <end position="108"/>
    </location>
</feature>